<dbReference type="PIRSF" id="PIRSF006054">
    <property type="entry name" value="UCP006054"/>
    <property type="match status" value="1"/>
</dbReference>
<dbReference type="EMBL" id="JACRTL010000002">
    <property type="protein sequence ID" value="MBC8610379.1"/>
    <property type="molecule type" value="Genomic_DNA"/>
</dbReference>
<feature type="domain" description="Serine dehydratase-like alpha subunit" evidence="3">
    <location>
        <begin position="171"/>
        <end position="424"/>
    </location>
</feature>
<dbReference type="InterPro" id="IPR005130">
    <property type="entry name" value="Ser_deHydtase-like_asu"/>
</dbReference>
<comment type="similarity">
    <text evidence="1">Belongs to the UPF0597 family.</text>
</comment>
<keyword evidence="5" id="KW-1185">Reference proteome</keyword>
<dbReference type="Proteomes" id="UP000632659">
    <property type="component" value="Unassembled WGS sequence"/>
</dbReference>
<evidence type="ECO:0000256" key="1">
    <source>
        <dbReference type="HAMAP-Rule" id="MF_01845"/>
    </source>
</evidence>
<dbReference type="HAMAP" id="MF_01845">
    <property type="entry name" value="UPF0597"/>
    <property type="match status" value="1"/>
</dbReference>
<dbReference type="Pfam" id="PF03313">
    <property type="entry name" value="SDH_alpha"/>
    <property type="match status" value="1"/>
</dbReference>
<evidence type="ECO:0000256" key="2">
    <source>
        <dbReference type="SAM" id="Phobius"/>
    </source>
</evidence>
<dbReference type="PANTHER" id="PTHR30501">
    <property type="entry name" value="UPF0597 PROTEIN YHAM"/>
    <property type="match status" value="1"/>
</dbReference>
<name>A0A8J6P6T1_9FIRM</name>
<keyword evidence="2" id="KW-0472">Membrane</keyword>
<gene>
    <name evidence="4" type="ORF">H8702_04480</name>
</gene>
<dbReference type="AlphaFoldDB" id="A0A8J6P6T1"/>
<protein>
    <recommendedName>
        <fullName evidence="1">UPF0597 protein H8702_04480</fullName>
    </recommendedName>
</protein>
<keyword evidence="2" id="KW-0812">Transmembrane</keyword>
<dbReference type="GO" id="GO:0019450">
    <property type="term" value="P:L-cysteine catabolic process to pyruvate"/>
    <property type="evidence" value="ECO:0007669"/>
    <property type="project" value="TreeGrafter"/>
</dbReference>
<accession>A0A8J6P6T1</accession>
<evidence type="ECO:0000259" key="3">
    <source>
        <dbReference type="Pfam" id="PF03313"/>
    </source>
</evidence>
<reference evidence="4" key="1">
    <citation type="submission" date="2020-08" db="EMBL/GenBank/DDBJ databases">
        <title>Genome public.</title>
        <authorList>
            <person name="Liu C."/>
            <person name="Sun Q."/>
        </authorList>
    </citation>
    <scope>NUCLEOTIDE SEQUENCE</scope>
    <source>
        <strain evidence="4">NSJ-15</strain>
    </source>
</reference>
<dbReference type="RefSeq" id="WP_154825118.1">
    <property type="nucleotide sequence ID" value="NZ_JACRTL010000002.1"/>
</dbReference>
<sequence length="429" mass="44923">MERKEIKEYLQILKTEISPALGCTEPAAVALAVAYAAKELGCPVQTVRVNVSQYIFKNGMNVGIPGTGMIGLEIAAALGSLSAAPEKQLLVLNGLSDGQKQTAKKMSAEKAVKVGIADTEEKIYIQAIVENGSKTAQAVIAGTHTNLVLLKRGEQVIEEHPLEKQDTAGGEEEKTYAMTLEKIVDFVDSVEDEELLFLKEVIRLNRAIAEEGLTNDYGLMVGKNILKSEHTGLVSNDIASFAVACTAAAADARMAGCEKPVMSAAGSGNQGLTASLPVASIGWKLELPTEKVLKALALSILVTIHTKHYIGRLSVLCGCSIAAAIGSCCGIIYLLDGNIEQMKYGINSMVADISGVVCDGAKSGCALKIATAVNSAVRAATMALNGIGANAYDGIVAFDVETTLANLGTLGNQGMSNTNATILNMMLDK</sequence>
<evidence type="ECO:0000313" key="5">
    <source>
        <dbReference type="Proteomes" id="UP000632659"/>
    </source>
</evidence>
<dbReference type="InterPro" id="IPR021144">
    <property type="entry name" value="UPF0597"/>
</dbReference>
<comment type="caution">
    <text evidence="4">The sequence shown here is derived from an EMBL/GenBank/DDBJ whole genome shotgun (WGS) entry which is preliminary data.</text>
</comment>
<feature type="transmembrane region" description="Helical" evidence="2">
    <location>
        <begin position="313"/>
        <end position="335"/>
    </location>
</feature>
<dbReference type="PANTHER" id="PTHR30501:SF2">
    <property type="entry name" value="UPF0597 PROTEIN YHAM"/>
    <property type="match status" value="1"/>
</dbReference>
<keyword evidence="2" id="KW-1133">Transmembrane helix</keyword>
<evidence type="ECO:0000313" key="4">
    <source>
        <dbReference type="EMBL" id="MBC8610379.1"/>
    </source>
</evidence>
<dbReference type="GO" id="GO:0080146">
    <property type="term" value="F:L-cysteine desulfhydrase activity"/>
    <property type="evidence" value="ECO:0007669"/>
    <property type="project" value="TreeGrafter"/>
</dbReference>
<organism evidence="4 5">
    <name type="scientific">Massiliimalia timonensis</name>
    <dbReference type="NCBI Taxonomy" id="1987501"/>
    <lineage>
        <taxon>Bacteria</taxon>
        <taxon>Bacillati</taxon>
        <taxon>Bacillota</taxon>
        <taxon>Clostridia</taxon>
        <taxon>Eubacteriales</taxon>
        <taxon>Oscillospiraceae</taxon>
        <taxon>Massiliimalia</taxon>
    </lineage>
</organism>
<proteinExistence type="inferred from homology"/>